<sequence length="112" mass="12605">MMMQNVLNMAFATGLLYDVVLLQISTIVVWFCKVVCMMNMIVVVCCRLYHNSWLAQGKAMICTGPFSTVVPNTGCTNPDSKKMAAIPHHSKVVLAKRLWIKFNRESISSHQL</sequence>
<gene>
    <name evidence="2" type="ORF">KIW84_012719</name>
</gene>
<reference evidence="2 3" key="1">
    <citation type="journal article" date="2022" name="Nat. Genet.">
        <title>Improved pea reference genome and pan-genome highlight genomic features and evolutionary characteristics.</title>
        <authorList>
            <person name="Yang T."/>
            <person name="Liu R."/>
            <person name="Luo Y."/>
            <person name="Hu S."/>
            <person name="Wang D."/>
            <person name="Wang C."/>
            <person name="Pandey M.K."/>
            <person name="Ge S."/>
            <person name="Xu Q."/>
            <person name="Li N."/>
            <person name="Li G."/>
            <person name="Huang Y."/>
            <person name="Saxena R.K."/>
            <person name="Ji Y."/>
            <person name="Li M."/>
            <person name="Yan X."/>
            <person name="He Y."/>
            <person name="Liu Y."/>
            <person name="Wang X."/>
            <person name="Xiang C."/>
            <person name="Varshney R.K."/>
            <person name="Ding H."/>
            <person name="Gao S."/>
            <person name="Zong X."/>
        </authorList>
    </citation>
    <scope>NUCLEOTIDE SEQUENCE [LARGE SCALE GENOMIC DNA]</scope>
    <source>
        <strain evidence="2 3">cv. Zhongwan 6</strain>
    </source>
</reference>
<keyword evidence="1" id="KW-0472">Membrane</keyword>
<proteinExistence type="predicted"/>
<keyword evidence="3" id="KW-1185">Reference proteome</keyword>
<keyword evidence="1" id="KW-0812">Transmembrane</keyword>
<dbReference type="Proteomes" id="UP001058974">
    <property type="component" value="Chromosome 1"/>
</dbReference>
<dbReference type="Gramene" id="Psat01G0271900-T1">
    <property type="protein sequence ID" value="KAI5444199.1"/>
    <property type="gene ID" value="KIW84_012719"/>
</dbReference>
<accession>A0A9D5GX55</accession>
<dbReference type="AlphaFoldDB" id="A0A9D5GX55"/>
<protein>
    <submittedName>
        <fullName evidence="2">Uncharacterized protein</fullName>
    </submittedName>
</protein>
<evidence type="ECO:0000313" key="3">
    <source>
        <dbReference type="Proteomes" id="UP001058974"/>
    </source>
</evidence>
<organism evidence="2 3">
    <name type="scientific">Pisum sativum</name>
    <name type="common">Garden pea</name>
    <name type="synonym">Lathyrus oleraceus</name>
    <dbReference type="NCBI Taxonomy" id="3888"/>
    <lineage>
        <taxon>Eukaryota</taxon>
        <taxon>Viridiplantae</taxon>
        <taxon>Streptophyta</taxon>
        <taxon>Embryophyta</taxon>
        <taxon>Tracheophyta</taxon>
        <taxon>Spermatophyta</taxon>
        <taxon>Magnoliopsida</taxon>
        <taxon>eudicotyledons</taxon>
        <taxon>Gunneridae</taxon>
        <taxon>Pentapetalae</taxon>
        <taxon>rosids</taxon>
        <taxon>fabids</taxon>
        <taxon>Fabales</taxon>
        <taxon>Fabaceae</taxon>
        <taxon>Papilionoideae</taxon>
        <taxon>50 kb inversion clade</taxon>
        <taxon>NPAAA clade</taxon>
        <taxon>Hologalegina</taxon>
        <taxon>IRL clade</taxon>
        <taxon>Fabeae</taxon>
        <taxon>Lathyrus</taxon>
    </lineage>
</organism>
<keyword evidence="1" id="KW-1133">Transmembrane helix</keyword>
<name>A0A9D5GX55_PEA</name>
<evidence type="ECO:0000313" key="2">
    <source>
        <dbReference type="EMBL" id="KAI5444199.1"/>
    </source>
</evidence>
<comment type="caution">
    <text evidence="2">The sequence shown here is derived from an EMBL/GenBank/DDBJ whole genome shotgun (WGS) entry which is preliminary data.</text>
</comment>
<feature type="transmembrane region" description="Helical" evidence="1">
    <location>
        <begin position="20"/>
        <end position="49"/>
    </location>
</feature>
<dbReference type="EMBL" id="JAMSHJ010000001">
    <property type="protein sequence ID" value="KAI5444199.1"/>
    <property type="molecule type" value="Genomic_DNA"/>
</dbReference>
<evidence type="ECO:0000256" key="1">
    <source>
        <dbReference type="SAM" id="Phobius"/>
    </source>
</evidence>